<dbReference type="PROSITE" id="PS50240">
    <property type="entry name" value="TRYPSIN_DOM"/>
    <property type="match status" value="1"/>
</dbReference>
<dbReference type="Gene3D" id="2.40.10.10">
    <property type="entry name" value="Trypsin-like serine proteases"/>
    <property type="match status" value="2"/>
</dbReference>
<reference evidence="2 3" key="1">
    <citation type="submission" date="2023-03" db="EMBL/GenBank/DDBJ databases">
        <title>Diaphorobacter basophil sp. nov., isolated from a sewage-treatment plant.</title>
        <authorList>
            <person name="Yang K."/>
        </authorList>
    </citation>
    <scope>NUCLEOTIDE SEQUENCE [LARGE SCALE GENOMIC DNA]</scope>
    <source>
        <strain evidence="2 3">Y-1</strain>
    </source>
</reference>
<proteinExistence type="predicted"/>
<protein>
    <submittedName>
        <fullName evidence="2">Trypsin-like peptidase domain-containing protein</fullName>
    </submittedName>
</protein>
<organism evidence="2 3">
    <name type="scientific">Diaphorobacter limosus</name>
    <dbReference type="NCBI Taxonomy" id="3036128"/>
    <lineage>
        <taxon>Bacteria</taxon>
        <taxon>Pseudomonadati</taxon>
        <taxon>Pseudomonadota</taxon>
        <taxon>Betaproteobacteria</taxon>
        <taxon>Burkholderiales</taxon>
        <taxon>Comamonadaceae</taxon>
        <taxon>Diaphorobacter</taxon>
    </lineage>
</organism>
<dbReference type="PANTHER" id="PTHR36234">
    <property type="entry name" value="LYSYL ENDOPEPTIDASE"/>
    <property type="match status" value="1"/>
</dbReference>
<evidence type="ECO:0000313" key="3">
    <source>
        <dbReference type="Proteomes" id="UP001303211"/>
    </source>
</evidence>
<evidence type="ECO:0000259" key="1">
    <source>
        <dbReference type="PROSITE" id="PS50240"/>
    </source>
</evidence>
<dbReference type="SUPFAM" id="SSF50494">
    <property type="entry name" value="Trypsin-like serine proteases"/>
    <property type="match status" value="1"/>
</dbReference>
<dbReference type="EMBL" id="CP136921">
    <property type="protein sequence ID" value="WOO30844.1"/>
    <property type="molecule type" value="Genomic_DNA"/>
</dbReference>
<dbReference type="Proteomes" id="UP001303211">
    <property type="component" value="Chromosome"/>
</dbReference>
<accession>A0ABZ0J1S3</accession>
<gene>
    <name evidence="2" type="ORF">P4826_10380</name>
</gene>
<name>A0ABZ0J1S3_9BURK</name>
<keyword evidence="3" id="KW-1185">Reference proteome</keyword>
<evidence type="ECO:0000313" key="2">
    <source>
        <dbReference type="EMBL" id="WOO30844.1"/>
    </source>
</evidence>
<dbReference type="InterPro" id="IPR001254">
    <property type="entry name" value="Trypsin_dom"/>
</dbReference>
<sequence>MRITLGALQSLKEAAVQAGTGPKLVGEARAVSAAATPDQTQRLLRWEGTATGGRVAALSVSAENALGLRLGVQVNALPEQAVLRVYSQARPATVYQILGKDVLRHVLRNTQAEGSTSDARTWWTPEMRSDEVTLEIELPMGVPAQAVDIALPSVSHIFAELEPSAEPTVEAKINESGSCNLDAVCDAGLATQSNAVARMLFTVGGKTYRCTGTLLNDARGSGTPYFLSANHCISSQAAASSMQTDWFYQSSGCNARALSSRATTLYNGAVLLYASGSTDVSFMRLNDAAPAGAFFAGWDASATAQPGQAPVVGLHHPAGDMLKTSKGLVVGQTSCFSTTGSQFGCIGDTGNFYRVAWSAGTTQGGSSGSALFTSDGRYVVGTLFGGAASCSSTSSPDYYGRFDVSYNQALKNWLGVQSSGESSSAALITPFEEILRVLRTL</sequence>
<dbReference type="PANTHER" id="PTHR36234:SF5">
    <property type="entry name" value="LYSYL ENDOPEPTIDASE"/>
    <property type="match status" value="1"/>
</dbReference>
<dbReference type="InterPro" id="IPR009003">
    <property type="entry name" value="Peptidase_S1_PA"/>
</dbReference>
<feature type="domain" description="Peptidase S1" evidence="1">
    <location>
        <begin position="187"/>
        <end position="419"/>
    </location>
</feature>
<dbReference type="InterPro" id="IPR043504">
    <property type="entry name" value="Peptidase_S1_PA_chymotrypsin"/>
</dbReference>
<dbReference type="RefSeq" id="WP_317700340.1">
    <property type="nucleotide sequence ID" value="NZ_CP136921.1"/>
</dbReference>
<dbReference type="Pfam" id="PF13365">
    <property type="entry name" value="Trypsin_2"/>
    <property type="match status" value="1"/>
</dbReference>